<dbReference type="InterPro" id="IPR052514">
    <property type="entry name" value="SAM-dependent_MTase"/>
</dbReference>
<dbReference type="InterPro" id="IPR006342">
    <property type="entry name" value="FkbM_mtfrase"/>
</dbReference>
<feature type="domain" description="Methyltransferase FkbM" evidence="1">
    <location>
        <begin position="75"/>
        <end position="242"/>
    </location>
</feature>
<accession>A0A1I3E723</accession>
<dbReference type="STRING" id="420953.SAMN05192543_101717"/>
<dbReference type="NCBIfam" id="TIGR01444">
    <property type="entry name" value="fkbM_fam"/>
    <property type="match status" value="1"/>
</dbReference>
<dbReference type="InterPro" id="IPR029063">
    <property type="entry name" value="SAM-dependent_MTases_sf"/>
</dbReference>
<dbReference type="PANTHER" id="PTHR34203">
    <property type="entry name" value="METHYLTRANSFERASE, FKBM FAMILY PROTEIN"/>
    <property type="match status" value="1"/>
</dbReference>
<keyword evidence="2" id="KW-0489">Methyltransferase</keyword>
<dbReference type="Pfam" id="PF05050">
    <property type="entry name" value="Methyltransf_21"/>
    <property type="match status" value="1"/>
</dbReference>
<evidence type="ECO:0000313" key="2">
    <source>
        <dbReference type="EMBL" id="SFH94764.1"/>
    </source>
</evidence>
<name>A0A1I3E723_9BURK</name>
<gene>
    <name evidence="2" type="ORF">SAMN05192543_101717</name>
</gene>
<keyword evidence="3" id="KW-1185">Reference proteome</keyword>
<reference evidence="2 3" key="1">
    <citation type="submission" date="2016-10" db="EMBL/GenBank/DDBJ databases">
        <authorList>
            <person name="de Groot N.N."/>
        </authorList>
    </citation>
    <scope>NUCLEOTIDE SEQUENCE [LARGE SCALE GENOMIC DNA]</scope>
    <source>
        <strain evidence="2 3">LMG 23650</strain>
    </source>
</reference>
<dbReference type="AlphaFoldDB" id="A0A1I3E723"/>
<proteinExistence type="predicted"/>
<dbReference type="GO" id="GO:0008168">
    <property type="term" value="F:methyltransferase activity"/>
    <property type="evidence" value="ECO:0007669"/>
    <property type="project" value="UniProtKB-KW"/>
</dbReference>
<organism evidence="2 3">
    <name type="scientific">Paraburkholderia megapolitana</name>
    <dbReference type="NCBI Taxonomy" id="420953"/>
    <lineage>
        <taxon>Bacteria</taxon>
        <taxon>Pseudomonadati</taxon>
        <taxon>Pseudomonadota</taxon>
        <taxon>Betaproteobacteria</taxon>
        <taxon>Burkholderiales</taxon>
        <taxon>Burkholderiaceae</taxon>
        <taxon>Paraburkholderia</taxon>
    </lineage>
</organism>
<dbReference type="Gene3D" id="3.40.50.150">
    <property type="entry name" value="Vaccinia Virus protein VP39"/>
    <property type="match status" value="1"/>
</dbReference>
<dbReference type="RefSeq" id="WP_091007446.1">
    <property type="nucleotide sequence ID" value="NZ_CP041743.1"/>
</dbReference>
<dbReference type="GO" id="GO:0032259">
    <property type="term" value="P:methylation"/>
    <property type="evidence" value="ECO:0007669"/>
    <property type="project" value="UniProtKB-KW"/>
</dbReference>
<evidence type="ECO:0000259" key="1">
    <source>
        <dbReference type="Pfam" id="PF05050"/>
    </source>
</evidence>
<dbReference type="Proteomes" id="UP000199548">
    <property type="component" value="Unassembled WGS sequence"/>
</dbReference>
<sequence length="272" mass="30149">MSFPARPIAFILAASNHGTMIVNRNDYNVKSSGDVYGVGQDILQTSSFSASEVNFVLVLLTWRRHYFGDGVFAIDGGANIGVHTIEWGRHMHGWGRVLGFEAQEILYYALAGNIAINNCLNARARLAALGEHCGELIIPQPDYFAHASFGSFELRQRENTEDIGQSISYEPSRGVTVPMVSIDSLDLQRVDLIKLDVESMEVEVLRGARKTLQNIKPILLIEIFKSDEAAIRALVDELGYRCFSAGMNLVAVHTEDPVLQHLSHRDGVTYLD</sequence>
<protein>
    <submittedName>
        <fullName evidence="2">Methyltransferase, FkbM family</fullName>
    </submittedName>
</protein>
<keyword evidence="2" id="KW-0808">Transferase</keyword>
<dbReference type="OrthoDB" id="7016221at2"/>
<dbReference type="SUPFAM" id="SSF53335">
    <property type="entry name" value="S-adenosyl-L-methionine-dependent methyltransferases"/>
    <property type="match status" value="1"/>
</dbReference>
<dbReference type="PANTHER" id="PTHR34203:SF15">
    <property type="entry name" value="SLL1173 PROTEIN"/>
    <property type="match status" value="1"/>
</dbReference>
<evidence type="ECO:0000313" key="3">
    <source>
        <dbReference type="Proteomes" id="UP000199548"/>
    </source>
</evidence>
<dbReference type="EMBL" id="FOQU01000001">
    <property type="protein sequence ID" value="SFH94764.1"/>
    <property type="molecule type" value="Genomic_DNA"/>
</dbReference>